<proteinExistence type="predicted"/>
<dbReference type="AlphaFoldDB" id="A0A2G9GGX7"/>
<evidence type="ECO:0000313" key="2">
    <source>
        <dbReference type="Proteomes" id="UP000231279"/>
    </source>
</evidence>
<evidence type="ECO:0008006" key="3">
    <source>
        <dbReference type="Google" id="ProtNLM"/>
    </source>
</evidence>
<dbReference type="InterPro" id="IPR017451">
    <property type="entry name" value="F-box-assoc_interact_dom"/>
</dbReference>
<sequence>MSCGYIIRDGFGFDPGSGDYKVYAALYSEHPAIAKTYSLKTNRRWYISSLDLKNEVYGMVEQPKVFEFDPDPTLGVLDGCLSLFYHYSDHENRDLWVLKQYEMKDSWSKLFTLRDLFVYNPRKNCIWYPKMIGFNILGEVDVYVESLVSINVANVE</sequence>
<organism evidence="1 2">
    <name type="scientific">Handroanthus impetiginosus</name>
    <dbReference type="NCBI Taxonomy" id="429701"/>
    <lineage>
        <taxon>Eukaryota</taxon>
        <taxon>Viridiplantae</taxon>
        <taxon>Streptophyta</taxon>
        <taxon>Embryophyta</taxon>
        <taxon>Tracheophyta</taxon>
        <taxon>Spermatophyta</taxon>
        <taxon>Magnoliopsida</taxon>
        <taxon>eudicotyledons</taxon>
        <taxon>Gunneridae</taxon>
        <taxon>Pentapetalae</taxon>
        <taxon>asterids</taxon>
        <taxon>lamiids</taxon>
        <taxon>Lamiales</taxon>
        <taxon>Bignoniaceae</taxon>
        <taxon>Crescentiina</taxon>
        <taxon>Tabebuia alliance</taxon>
        <taxon>Handroanthus</taxon>
    </lineage>
</organism>
<gene>
    <name evidence="1" type="ORF">CDL12_22914</name>
</gene>
<keyword evidence="2" id="KW-1185">Reference proteome</keyword>
<dbReference type="NCBIfam" id="TIGR01640">
    <property type="entry name" value="F_box_assoc_1"/>
    <property type="match status" value="1"/>
</dbReference>
<name>A0A2G9GGX7_9LAMI</name>
<protein>
    <recommendedName>
        <fullName evidence="3">F-box associated domain-containing protein</fullName>
    </recommendedName>
</protein>
<dbReference type="OrthoDB" id="1425577at2759"/>
<dbReference type="Proteomes" id="UP000231279">
    <property type="component" value="Unassembled WGS sequence"/>
</dbReference>
<evidence type="ECO:0000313" key="1">
    <source>
        <dbReference type="EMBL" id="PIN04547.1"/>
    </source>
</evidence>
<dbReference type="EMBL" id="NKXS01005103">
    <property type="protein sequence ID" value="PIN04547.1"/>
    <property type="molecule type" value="Genomic_DNA"/>
</dbReference>
<reference evidence="2" key="1">
    <citation type="journal article" date="2018" name="Gigascience">
        <title>Genome assembly of the Pink Ipe (Handroanthus impetiginosus, Bignoniaceae), a highly valued, ecologically keystone Neotropical timber forest tree.</title>
        <authorList>
            <person name="Silva-Junior O.B."/>
            <person name="Grattapaglia D."/>
            <person name="Novaes E."/>
            <person name="Collevatti R.G."/>
        </authorList>
    </citation>
    <scope>NUCLEOTIDE SEQUENCE [LARGE SCALE GENOMIC DNA]</scope>
    <source>
        <strain evidence="2">cv. UFG-1</strain>
    </source>
</reference>
<comment type="caution">
    <text evidence="1">The sequence shown here is derived from an EMBL/GenBank/DDBJ whole genome shotgun (WGS) entry which is preliminary data.</text>
</comment>
<accession>A0A2G9GGX7</accession>